<evidence type="ECO:0000313" key="1">
    <source>
        <dbReference type="EMBL" id="MFD1546952.1"/>
    </source>
</evidence>
<keyword evidence="2" id="KW-1185">Reference proteome</keyword>
<accession>A0ABW4H054</accession>
<protein>
    <submittedName>
        <fullName evidence="1">Uncharacterized protein</fullName>
    </submittedName>
</protein>
<name>A0ABW4H054_9ACTN</name>
<dbReference type="EMBL" id="JBHUCM010000070">
    <property type="protein sequence ID" value="MFD1546952.1"/>
    <property type="molecule type" value="Genomic_DNA"/>
</dbReference>
<proteinExistence type="predicted"/>
<gene>
    <name evidence="1" type="ORF">ACFSJ0_58640</name>
</gene>
<sequence length="76" mass="8062">MVDPDGIEQLAGFLADVQGWQDDAEQASEPTRTCAGLCVTAYDVGVFVDGNPVAYPHPDCPVHGENAEEVSVDARD</sequence>
<comment type="caution">
    <text evidence="1">The sequence shown here is derived from an EMBL/GenBank/DDBJ whole genome shotgun (WGS) entry which is preliminary data.</text>
</comment>
<dbReference type="RefSeq" id="WP_219536641.1">
    <property type="nucleotide sequence ID" value="NZ_JAHKRM010000031.1"/>
</dbReference>
<reference evidence="2" key="1">
    <citation type="journal article" date="2019" name="Int. J. Syst. Evol. Microbiol.">
        <title>The Global Catalogue of Microorganisms (GCM) 10K type strain sequencing project: providing services to taxonomists for standard genome sequencing and annotation.</title>
        <authorList>
            <consortium name="The Broad Institute Genomics Platform"/>
            <consortium name="The Broad Institute Genome Sequencing Center for Infectious Disease"/>
            <person name="Wu L."/>
            <person name="Ma J."/>
        </authorList>
    </citation>
    <scope>NUCLEOTIDE SEQUENCE [LARGE SCALE GENOMIC DNA]</scope>
    <source>
        <strain evidence="2">CGMCC 1.15399</strain>
    </source>
</reference>
<dbReference type="Proteomes" id="UP001597097">
    <property type="component" value="Unassembled WGS sequence"/>
</dbReference>
<organism evidence="1 2">
    <name type="scientific">Nonomuraea guangzhouensis</name>
    <dbReference type="NCBI Taxonomy" id="1291555"/>
    <lineage>
        <taxon>Bacteria</taxon>
        <taxon>Bacillati</taxon>
        <taxon>Actinomycetota</taxon>
        <taxon>Actinomycetes</taxon>
        <taxon>Streptosporangiales</taxon>
        <taxon>Streptosporangiaceae</taxon>
        <taxon>Nonomuraea</taxon>
    </lineage>
</organism>
<evidence type="ECO:0000313" key="2">
    <source>
        <dbReference type="Proteomes" id="UP001597097"/>
    </source>
</evidence>